<evidence type="ECO:0000256" key="7">
    <source>
        <dbReference type="ARBA" id="ARBA00022803"/>
    </source>
</evidence>
<evidence type="ECO:0000256" key="9">
    <source>
        <dbReference type="ARBA" id="ARBA00054379"/>
    </source>
</evidence>
<keyword evidence="6" id="KW-0677">Repeat</keyword>
<dbReference type="PANTHER" id="PTHR23083:SF475">
    <property type="entry name" value="TETRATRICOPEPTIDE REPEAT PROTEIN 7A"/>
    <property type="match status" value="1"/>
</dbReference>
<keyword evidence="14" id="KW-1185">Reference proteome</keyword>
<dbReference type="Gene3D" id="1.25.40.10">
    <property type="entry name" value="Tetratricopeptide repeat domain"/>
    <property type="match status" value="2"/>
</dbReference>
<dbReference type="InterPro" id="IPR019734">
    <property type="entry name" value="TPR_rpt"/>
</dbReference>
<dbReference type="Pfam" id="PF13181">
    <property type="entry name" value="TPR_8"/>
    <property type="match status" value="2"/>
</dbReference>
<dbReference type="Pfam" id="PF19440">
    <property type="entry name" value="TTC7_N"/>
    <property type="match status" value="1"/>
</dbReference>
<dbReference type="GO" id="GO:0005737">
    <property type="term" value="C:cytoplasm"/>
    <property type="evidence" value="ECO:0007669"/>
    <property type="project" value="UniProtKB-SubCell"/>
</dbReference>
<dbReference type="SMART" id="SM00028">
    <property type="entry name" value="TPR"/>
    <property type="match status" value="7"/>
</dbReference>
<keyword evidence="3" id="KW-1003">Cell membrane</keyword>
<proteinExistence type="predicted"/>
<dbReference type="GeneTree" id="ENSGT00940000158638"/>
<feature type="repeat" description="TPR" evidence="11">
    <location>
        <begin position="452"/>
        <end position="485"/>
    </location>
</feature>
<reference evidence="14" key="1">
    <citation type="submission" date="2016-06" db="EMBL/GenBank/DDBJ databases">
        <title>De novo assembly and RNA-Seq shows season-dependent expression and editing in black bear kidneys.</title>
        <authorList>
            <person name="Korstanje R."/>
            <person name="Srivastava A."/>
            <person name="Sarsani V.K."/>
            <person name="Sheehan S.M."/>
            <person name="Seger R.L."/>
            <person name="Barter M.E."/>
            <person name="Lindqvist C."/>
            <person name="Brody L.C."/>
            <person name="Mullikin J.C."/>
        </authorList>
    </citation>
    <scope>NUCLEOTIDE SEQUENCE [LARGE SCALE GENOMIC DNA]</scope>
</reference>
<evidence type="ECO:0000256" key="2">
    <source>
        <dbReference type="ARBA" id="ARBA00004496"/>
    </source>
</evidence>
<dbReference type="PANTHER" id="PTHR23083">
    <property type="entry name" value="TETRATRICOPEPTIDE REPEAT PROTEIN, TPR"/>
    <property type="match status" value="1"/>
</dbReference>
<feature type="repeat" description="TPR" evidence="11">
    <location>
        <begin position="384"/>
        <end position="417"/>
    </location>
</feature>
<dbReference type="Ensembl" id="ENSUAMT00000039667.1">
    <property type="protein sequence ID" value="ENSUAMP00000035629.1"/>
    <property type="gene ID" value="ENSUAMG00000027058.1"/>
</dbReference>
<dbReference type="PROSITE" id="PS50005">
    <property type="entry name" value="TPR"/>
    <property type="match status" value="3"/>
</dbReference>
<sequence>MATRDVVLSRAPEQEEDRAVSLRNAAAIYDLLSITLGRRGQYVMLSECLERAMKFAFEEFHLWYQVALSMVACGKSAYAVSLLRECMKLRPSDPTVPLMAAKVCIGSLHWLEEAERFATTVIDLGEEAGEFLAKGYLALGLTYSLQATDATLKSKQDELHRKALQTLERAQQLAPGDPQVILYVSLQLALVRQISSAMEQLQEALKVCRDDASALHLLALLFSAQKHYQHALDVINMAITEYPENFNLMFTKVKLEQVLKGPEEALVTCRQMLRLWQTLYSFSQMGVQGGLVPVRPSAGLRPLSRLPSCSAGSRRASSIAASRLEEAMSELTVPSSVLKQGPMQLWTTLEQIWLQAAELFMEQRHLKEAGFCIQEAAGLFPTSHSVLYMRGRLAEMKGSLEEAKQLYKEALTVNPDGVRIMHSLGLMLSRLGHKSLAQKVLRDAVERQSTCHEAWQGLGEVLQAQGQSEAAVDCFLTALELEASSPVIPRPGVGGGRLIREFLFYLHFGF</sequence>
<keyword evidence="5" id="KW-0597">Phosphoprotein</keyword>
<comment type="function">
    <text evidence="9">Component of a complex required to localize phosphatidylinositol 4-kinase (PI4K) to the plasma membrane. The complex acts as a regulator of phosphatidylinositol 4-phosphate (PtdIns(4)P) synthesis. In the complex, plays a central role in bridging PI4KA to EFR3B and HYCC1, via direct interactions.</text>
</comment>
<evidence type="ECO:0000256" key="1">
    <source>
        <dbReference type="ARBA" id="ARBA00004236"/>
    </source>
</evidence>
<dbReference type="SUPFAM" id="SSF48452">
    <property type="entry name" value="TPR-like"/>
    <property type="match status" value="2"/>
</dbReference>
<evidence type="ECO:0000313" key="13">
    <source>
        <dbReference type="Ensembl" id="ENSUAMP00000035629.1"/>
    </source>
</evidence>
<dbReference type="GO" id="GO:0046854">
    <property type="term" value="P:phosphatidylinositol phosphate biosynthetic process"/>
    <property type="evidence" value="ECO:0007669"/>
    <property type="project" value="TreeGrafter"/>
</dbReference>
<reference evidence="13" key="3">
    <citation type="submission" date="2025-09" db="UniProtKB">
        <authorList>
            <consortium name="Ensembl"/>
        </authorList>
    </citation>
    <scope>IDENTIFICATION</scope>
</reference>
<comment type="subcellular location">
    <subcellularLocation>
        <location evidence="1">Cell membrane</location>
    </subcellularLocation>
    <subcellularLocation>
        <location evidence="2">Cytoplasm</location>
    </subcellularLocation>
</comment>
<dbReference type="GO" id="GO:0005886">
    <property type="term" value="C:plasma membrane"/>
    <property type="evidence" value="ECO:0007669"/>
    <property type="project" value="UniProtKB-SubCell"/>
</dbReference>
<dbReference type="InterPro" id="IPR045819">
    <property type="entry name" value="TTC7_N"/>
</dbReference>
<evidence type="ECO:0000256" key="11">
    <source>
        <dbReference type="PROSITE-ProRule" id="PRU00339"/>
    </source>
</evidence>
<evidence type="ECO:0000313" key="14">
    <source>
        <dbReference type="Proteomes" id="UP000291022"/>
    </source>
</evidence>
<evidence type="ECO:0000256" key="4">
    <source>
        <dbReference type="ARBA" id="ARBA00022490"/>
    </source>
</evidence>
<feature type="domain" description="Tetratricopeptide repeat protein 7 N-terminal" evidence="12">
    <location>
        <begin position="1"/>
        <end position="49"/>
    </location>
</feature>
<protein>
    <recommendedName>
        <fullName evidence="10">Tetratricopeptide repeat protein 7A</fullName>
    </recommendedName>
</protein>
<dbReference type="Proteomes" id="UP000291022">
    <property type="component" value="Unassembled WGS sequence"/>
</dbReference>
<evidence type="ECO:0000256" key="8">
    <source>
        <dbReference type="ARBA" id="ARBA00023136"/>
    </source>
</evidence>
<keyword evidence="4" id="KW-0963">Cytoplasm</keyword>
<dbReference type="InterPro" id="IPR011990">
    <property type="entry name" value="TPR-like_helical_dom_sf"/>
</dbReference>
<gene>
    <name evidence="13" type="primary">TTC7A</name>
</gene>
<evidence type="ECO:0000256" key="3">
    <source>
        <dbReference type="ARBA" id="ARBA00022475"/>
    </source>
</evidence>
<evidence type="ECO:0000256" key="5">
    <source>
        <dbReference type="ARBA" id="ARBA00022553"/>
    </source>
</evidence>
<dbReference type="InterPro" id="IPR051722">
    <property type="entry name" value="Endocytosis_PI4K-reg_protein"/>
</dbReference>
<name>A0A452SS73_URSAM</name>
<evidence type="ECO:0000256" key="6">
    <source>
        <dbReference type="ARBA" id="ARBA00022737"/>
    </source>
</evidence>
<reference evidence="13" key="2">
    <citation type="submission" date="2025-08" db="UniProtKB">
        <authorList>
            <consortium name="Ensembl"/>
        </authorList>
    </citation>
    <scope>IDENTIFICATION</scope>
</reference>
<evidence type="ECO:0000259" key="12">
    <source>
        <dbReference type="Pfam" id="PF19440"/>
    </source>
</evidence>
<organism evidence="13 14">
    <name type="scientific">Ursus americanus</name>
    <name type="common">American black bear</name>
    <name type="synonym">Euarctos americanus</name>
    <dbReference type="NCBI Taxonomy" id="9643"/>
    <lineage>
        <taxon>Eukaryota</taxon>
        <taxon>Metazoa</taxon>
        <taxon>Chordata</taxon>
        <taxon>Craniata</taxon>
        <taxon>Vertebrata</taxon>
        <taxon>Euteleostomi</taxon>
        <taxon>Mammalia</taxon>
        <taxon>Eutheria</taxon>
        <taxon>Laurasiatheria</taxon>
        <taxon>Carnivora</taxon>
        <taxon>Caniformia</taxon>
        <taxon>Ursidae</taxon>
        <taxon>Ursus</taxon>
    </lineage>
</organism>
<evidence type="ECO:0000256" key="10">
    <source>
        <dbReference type="ARBA" id="ARBA00073841"/>
    </source>
</evidence>
<keyword evidence="7 11" id="KW-0802">TPR repeat</keyword>
<feature type="repeat" description="TPR" evidence="11">
    <location>
        <begin position="212"/>
        <end position="245"/>
    </location>
</feature>
<dbReference type="FunFam" id="1.25.40.10:FF:000066">
    <property type="entry name" value="Tetratricopeptide repeat domain 7A"/>
    <property type="match status" value="1"/>
</dbReference>
<dbReference type="GO" id="GO:0072659">
    <property type="term" value="P:protein localization to plasma membrane"/>
    <property type="evidence" value="ECO:0007669"/>
    <property type="project" value="TreeGrafter"/>
</dbReference>
<dbReference type="FunFam" id="1.25.40.10:FF:000105">
    <property type="entry name" value="Tetratricopeptide repeat domain 7A"/>
    <property type="match status" value="1"/>
</dbReference>
<accession>A0A452SS73</accession>
<dbReference type="AlphaFoldDB" id="A0A452SS73"/>
<keyword evidence="8" id="KW-0472">Membrane</keyword>